<evidence type="ECO:0000313" key="2">
    <source>
        <dbReference type="EMBL" id="MBB3097627.1"/>
    </source>
</evidence>
<feature type="region of interest" description="Disordered" evidence="1">
    <location>
        <begin position="41"/>
        <end position="164"/>
    </location>
</feature>
<evidence type="ECO:0000313" key="3">
    <source>
        <dbReference type="Proteomes" id="UP000590749"/>
    </source>
</evidence>
<sequence>MAQPADVEQFQWHVSAGHRHGHLAIEQLLELLPAADRRRARGRRDGVVQRHGVERDADPGLTGAAGEVERERGVRPGVGAARRARRRGRQRGQPGDPGRGFGLLRGRALPRDDDQHDRGGQRPDDDCPPPAPAYRTIFPTTGPDLRTNSAMPGRPACRLPTSLP</sequence>
<protein>
    <submittedName>
        <fullName evidence="2">Uncharacterized protein</fullName>
    </submittedName>
</protein>
<evidence type="ECO:0000256" key="1">
    <source>
        <dbReference type="SAM" id="MobiDB-lite"/>
    </source>
</evidence>
<name>A0A7W5AK74_9ACTN</name>
<reference evidence="2 3" key="1">
    <citation type="submission" date="2020-08" db="EMBL/GenBank/DDBJ databases">
        <title>Genomic Encyclopedia of Type Strains, Phase III (KMG-III): the genomes of soil and plant-associated and newly described type strains.</title>
        <authorList>
            <person name="Whitman W."/>
        </authorList>
    </citation>
    <scope>NUCLEOTIDE SEQUENCE [LARGE SCALE GENOMIC DNA]</scope>
    <source>
        <strain evidence="2 3">CECT 3287</strain>
    </source>
</reference>
<dbReference type="EMBL" id="JACHXF010000011">
    <property type="protein sequence ID" value="MBB3097627.1"/>
    <property type="molecule type" value="Genomic_DNA"/>
</dbReference>
<dbReference type="Proteomes" id="UP000590749">
    <property type="component" value="Unassembled WGS sequence"/>
</dbReference>
<feature type="compositionally biased region" description="Basic and acidic residues" evidence="1">
    <location>
        <begin position="109"/>
        <end position="125"/>
    </location>
</feature>
<gene>
    <name evidence="2" type="ORF">FHR83_005305</name>
</gene>
<organism evidence="2 3">
    <name type="scientific">Actinoplanes campanulatus</name>
    <dbReference type="NCBI Taxonomy" id="113559"/>
    <lineage>
        <taxon>Bacteria</taxon>
        <taxon>Bacillati</taxon>
        <taxon>Actinomycetota</taxon>
        <taxon>Actinomycetes</taxon>
        <taxon>Micromonosporales</taxon>
        <taxon>Micromonosporaceae</taxon>
        <taxon>Actinoplanes</taxon>
    </lineage>
</organism>
<feature type="compositionally biased region" description="Basic and acidic residues" evidence="1">
    <location>
        <begin position="43"/>
        <end position="58"/>
    </location>
</feature>
<accession>A0A7W5AK74</accession>
<keyword evidence="3" id="KW-1185">Reference proteome</keyword>
<proteinExistence type="predicted"/>
<comment type="caution">
    <text evidence="2">The sequence shown here is derived from an EMBL/GenBank/DDBJ whole genome shotgun (WGS) entry which is preliminary data.</text>
</comment>
<dbReference type="AlphaFoldDB" id="A0A7W5AK74"/>